<organism evidence="2 3">
    <name type="scientific">Paenibacillus contaminans</name>
    <dbReference type="NCBI Taxonomy" id="450362"/>
    <lineage>
        <taxon>Bacteria</taxon>
        <taxon>Bacillati</taxon>
        <taxon>Bacillota</taxon>
        <taxon>Bacilli</taxon>
        <taxon>Bacillales</taxon>
        <taxon>Paenibacillaceae</taxon>
        <taxon>Paenibacillus</taxon>
    </lineage>
</organism>
<dbReference type="Proteomes" id="UP000250369">
    <property type="component" value="Unassembled WGS sequence"/>
</dbReference>
<accession>A0A329M6U5</accession>
<reference evidence="2 3" key="1">
    <citation type="journal article" date="2009" name="Int. J. Syst. Evol. Microbiol.">
        <title>Paenibacillus contaminans sp. nov., isolated from a contaminated laboratory plate.</title>
        <authorList>
            <person name="Chou J.H."/>
            <person name="Lee J.H."/>
            <person name="Lin M.C."/>
            <person name="Chang P.S."/>
            <person name="Arun A.B."/>
            <person name="Young C.C."/>
            <person name="Chen W.M."/>
        </authorList>
    </citation>
    <scope>NUCLEOTIDE SEQUENCE [LARGE SCALE GENOMIC DNA]</scope>
    <source>
        <strain evidence="2 3">CKOBP-6</strain>
    </source>
</reference>
<dbReference type="OrthoDB" id="2636445at2"/>
<dbReference type="SUPFAM" id="SSF53335">
    <property type="entry name" value="S-adenosyl-L-methionine-dependent methyltransferases"/>
    <property type="match status" value="1"/>
</dbReference>
<proteinExistence type="predicted"/>
<protein>
    <recommendedName>
        <fullName evidence="1">Methyltransferase type 11 domain-containing protein</fullName>
    </recommendedName>
</protein>
<dbReference type="EMBL" id="QMFB01000023">
    <property type="protein sequence ID" value="RAV15590.1"/>
    <property type="molecule type" value="Genomic_DNA"/>
</dbReference>
<evidence type="ECO:0000259" key="1">
    <source>
        <dbReference type="Pfam" id="PF08241"/>
    </source>
</evidence>
<dbReference type="GO" id="GO:0008757">
    <property type="term" value="F:S-adenosylmethionine-dependent methyltransferase activity"/>
    <property type="evidence" value="ECO:0007669"/>
    <property type="project" value="InterPro"/>
</dbReference>
<evidence type="ECO:0000313" key="3">
    <source>
        <dbReference type="Proteomes" id="UP000250369"/>
    </source>
</evidence>
<keyword evidence="3" id="KW-1185">Reference proteome</keyword>
<gene>
    <name evidence="2" type="ORF">DQG23_29885</name>
</gene>
<dbReference type="InterPro" id="IPR029063">
    <property type="entry name" value="SAM-dependent_MTases_sf"/>
</dbReference>
<feature type="domain" description="Methyltransferase type 11" evidence="1">
    <location>
        <begin position="37"/>
        <end position="84"/>
    </location>
</feature>
<dbReference type="RefSeq" id="WP_113034708.1">
    <property type="nucleotide sequence ID" value="NZ_QMFB01000023.1"/>
</dbReference>
<dbReference type="AlphaFoldDB" id="A0A329M6U5"/>
<dbReference type="Pfam" id="PF08241">
    <property type="entry name" value="Methyltransf_11"/>
    <property type="match status" value="1"/>
</dbReference>
<dbReference type="Gene3D" id="3.40.50.150">
    <property type="entry name" value="Vaccinia Virus protein VP39"/>
    <property type="match status" value="1"/>
</dbReference>
<dbReference type="InterPro" id="IPR013216">
    <property type="entry name" value="Methyltransf_11"/>
</dbReference>
<sequence>MLEKKLHLGCGRTILPGWINLDFVDVPGVDVVADLNNCASTPLPFEDDSIDTFLASHLLEHISNTLPLMQELHRIAKPGATAVFRLPYGSSDDAYEDPTHVKQYFLQSFGYFSQPYYWRADYGYRGDWLTEKITLFVDRAVYENTPISEIMNDVRKYRNVVLEMVVETRAIKPIREPRKELQIPPRIEIRMSN</sequence>
<name>A0A329M6U5_9BACL</name>
<evidence type="ECO:0000313" key="2">
    <source>
        <dbReference type="EMBL" id="RAV15590.1"/>
    </source>
</evidence>
<comment type="caution">
    <text evidence="2">The sequence shown here is derived from an EMBL/GenBank/DDBJ whole genome shotgun (WGS) entry which is preliminary data.</text>
</comment>